<evidence type="ECO:0000313" key="2">
    <source>
        <dbReference type="Proteomes" id="UP000245720"/>
    </source>
</evidence>
<proteinExistence type="predicted"/>
<dbReference type="AlphaFoldDB" id="A0A315Y349"/>
<dbReference type="EMBL" id="QGDI01000003">
    <property type="protein sequence ID" value="PWJ13993.1"/>
    <property type="molecule type" value="Genomic_DNA"/>
</dbReference>
<dbReference type="OrthoDB" id="9803207at2"/>
<comment type="caution">
    <text evidence="1">The sequence shown here is derived from an EMBL/GenBank/DDBJ whole genome shotgun (WGS) entry which is preliminary data.</text>
</comment>
<evidence type="ECO:0000313" key="1">
    <source>
        <dbReference type="EMBL" id="PWJ13993.1"/>
    </source>
</evidence>
<dbReference type="SUPFAM" id="SSF144217">
    <property type="entry name" value="CSL zinc finger"/>
    <property type="match status" value="1"/>
</dbReference>
<accession>A0A315Y349</accession>
<gene>
    <name evidence="1" type="ORF">IE37_00924</name>
</gene>
<dbReference type="RefSeq" id="WP_109725779.1">
    <property type="nucleotide sequence ID" value="NZ_QGDI01000003.1"/>
</dbReference>
<protein>
    <submittedName>
        <fullName evidence="1">Uncharacterized protein</fullName>
    </submittedName>
</protein>
<organism evidence="1 2">
    <name type="scientific">Ruminococcus flavefaciens</name>
    <dbReference type="NCBI Taxonomy" id="1265"/>
    <lineage>
        <taxon>Bacteria</taxon>
        <taxon>Bacillati</taxon>
        <taxon>Bacillota</taxon>
        <taxon>Clostridia</taxon>
        <taxon>Eubacteriales</taxon>
        <taxon>Oscillospiraceae</taxon>
        <taxon>Ruminococcus</taxon>
    </lineage>
</organism>
<dbReference type="Proteomes" id="UP000245720">
    <property type="component" value="Unassembled WGS sequence"/>
</dbReference>
<reference evidence="1 2" key="1">
    <citation type="submission" date="2018-05" db="EMBL/GenBank/DDBJ databases">
        <title>The Hungate 1000. A catalogue of reference genomes from the rumen microbiome.</title>
        <authorList>
            <person name="Kelly W."/>
        </authorList>
    </citation>
    <scope>NUCLEOTIDE SEQUENCE [LARGE SCALE GENOMIC DNA]</scope>
    <source>
        <strain evidence="1 2">SAb67</strain>
    </source>
</reference>
<dbReference type="InterPro" id="IPR036671">
    <property type="entry name" value="DPH_MB_sf"/>
</dbReference>
<sequence>MKPTKMKRCRCGSLVERHQTVNGGWIVHCPECSMAFGVKLDVAGTFDPECISGEFETAEQAAIAWNEWIGGGDDDES</sequence>
<name>A0A315Y349_RUMFL</name>